<feature type="non-terminal residue" evidence="2">
    <location>
        <position position="1"/>
    </location>
</feature>
<feature type="compositionally biased region" description="Basic and acidic residues" evidence="1">
    <location>
        <begin position="203"/>
        <end position="221"/>
    </location>
</feature>
<accession>A0A4Y2HNX5</accession>
<evidence type="ECO:0000256" key="1">
    <source>
        <dbReference type="SAM" id="MobiDB-lite"/>
    </source>
</evidence>
<feature type="compositionally biased region" description="Pro residues" evidence="1">
    <location>
        <begin position="126"/>
        <end position="140"/>
    </location>
</feature>
<dbReference type="OrthoDB" id="10562687at2759"/>
<comment type="caution">
    <text evidence="2">The sequence shown here is derived from an EMBL/GenBank/DDBJ whole genome shotgun (WGS) entry which is preliminary data.</text>
</comment>
<evidence type="ECO:0000313" key="2">
    <source>
        <dbReference type="EMBL" id="GBM66833.1"/>
    </source>
</evidence>
<sequence>TREKKPAFPQRSLPNGLHVPPQSYEVLQAVDLLVQPGFARECRRIRVTGRVDRVRLSHVALSLHRPPPPESSLRLPGPGPARRHPPGHRMHRGHPHERAPPQRLLDPHAAPALRRRRSRGGVALPIPLPVRPLEGRPPNPTRRAVRRRSGVPDAVGQAAERAGLLRSGRSKGLRQQRVAEKGEAGLSPAQTDGASQLLQAETFPERARTPQHDVRRNRPESGTHPPSRLLRGGAQVAATRRRHSVRARLLRHRIPQTLLPRYTPLRDTGDDPEDQSAAGHERISRTNGPHWAGQSAAWSGHGRKTQTAAEQHRTTSETTPKREQQRG</sequence>
<reference evidence="2 3" key="1">
    <citation type="journal article" date="2019" name="Sci. Rep.">
        <title>Orb-weaving spider Araneus ventricosus genome elucidates the spidroin gene catalogue.</title>
        <authorList>
            <person name="Kono N."/>
            <person name="Nakamura H."/>
            <person name="Ohtoshi R."/>
            <person name="Moran D.A.P."/>
            <person name="Shinohara A."/>
            <person name="Yoshida Y."/>
            <person name="Fujiwara M."/>
            <person name="Mori M."/>
            <person name="Tomita M."/>
            <person name="Arakawa K."/>
        </authorList>
    </citation>
    <scope>NUCLEOTIDE SEQUENCE [LARGE SCALE GENOMIC DNA]</scope>
</reference>
<feature type="region of interest" description="Disordered" evidence="1">
    <location>
        <begin position="201"/>
        <end position="327"/>
    </location>
</feature>
<dbReference type="EMBL" id="BGPR01002047">
    <property type="protein sequence ID" value="GBM66833.1"/>
    <property type="molecule type" value="Genomic_DNA"/>
</dbReference>
<feature type="compositionally biased region" description="Basic residues" evidence="1">
    <location>
        <begin position="81"/>
        <end position="95"/>
    </location>
</feature>
<gene>
    <name evidence="2" type="ORF">AVEN_67774-2_1</name>
</gene>
<proteinExistence type="predicted"/>
<evidence type="ECO:0000313" key="3">
    <source>
        <dbReference type="Proteomes" id="UP000499080"/>
    </source>
</evidence>
<organism evidence="2 3">
    <name type="scientific">Araneus ventricosus</name>
    <name type="common">Orbweaver spider</name>
    <name type="synonym">Epeira ventricosa</name>
    <dbReference type="NCBI Taxonomy" id="182803"/>
    <lineage>
        <taxon>Eukaryota</taxon>
        <taxon>Metazoa</taxon>
        <taxon>Ecdysozoa</taxon>
        <taxon>Arthropoda</taxon>
        <taxon>Chelicerata</taxon>
        <taxon>Arachnida</taxon>
        <taxon>Araneae</taxon>
        <taxon>Araneomorphae</taxon>
        <taxon>Entelegynae</taxon>
        <taxon>Araneoidea</taxon>
        <taxon>Araneidae</taxon>
        <taxon>Araneus</taxon>
    </lineage>
</organism>
<feature type="compositionally biased region" description="Basic and acidic residues" evidence="1">
    <location>
        <begin position="310"/>
        <end position="327"/>
    </location>
</feature>
<protein>
    <submittedName>
        <fullName evidence="2">Uncharacterized protein</fullName>
    </submittedName>
</protein>
<dbReference type="AlphaFoldDB" id="A0A4Y2HNX5"/>
<feature type="region of interest" description="Disordered" evidence="1">
    <location>
        <begin position="62"/>
        <end position="174"/>
    </location>
</feature>
<keyword evidence="3" id="KW-1185">Reference proteome</keyword>
<dbReference type="Proteomes" id="UP000499080">
    <property type="component" value="Unassembled WGS sequence"/>
</dbReference>
<name>A0A4Y2HNX5_ARAVE</name>
<feature type="compositionally biased region" description="Basic residues" evidence="1">
    <location>
        <begin position="239"/>
        <end position="254"/>
    </location>
</feature>